<sequence>MSCSLRRRRARSMSRQTRPRIVVSHPVTLATAPGSARLARSQTSCTASSASSAEPSMRNATARRWPRARSSCSASAA</sequence>
<comment type="caution">
    <text evidence="2">The sequence shown here is derived from an EMBL/GenBank/DDBJ whole genome shotgun (WGS) entry which is preliminary data.</text>
</comment>
<reference evidence="2 3" key="1">
    <citation type="submission" date="2014-02" db="EMBL/GenBank/DDBJ databases">
        <title>The small core and large imbalanced accessory genome model reveals a collaborative survival strategy of Sorangium cellulosum strains in nature.</title>
        <authorList>
            <person name="Han K."/>
            <person name="Peng R."/>
            <person name="Blom J."/>
            <person name="Li Y.-Z."/>
        </authorList>
    </citation>
    <scope>NUCLEOTIDE SEQUENCE [LARGE SCALE GENOMIC DNA]</scope>
    <source>
        <strain evidence="2 3">So0157-25</strain>
    </source>
</reference>
<feature type="compositionally biased region" description="Low complexity" evidence="1">
    <location>
        <begin position="68"/>
        <end position="77"/>
    </location>
</feature>
<name>A0A150NY56_SORCE</name>
<protein>
    <submittedName>
        <fullName evidence="2">Uncharacterized protein</fullName>
    </submittedName>
</protein>
<accession>A0A150NY56</accession>
<feature type="region of interest" description="Disordered" evidence="1">
    <location>
        <begin position="33"/>
        <end position="77"/>
    </location>
</feature>
<proteinExistence type="predicted"/>
<gene>
    <name evidence="2" type="ORF">BE08_14130</name>
</gene>
<dbReference type="AlphaFoldDB" id="A0A150NY56"/>
<evidence type="ECO:0000313" key="3">
    <source>
        <dbReference type="Proteomes" id="UP000075420"/>
    </source>
</evidence>
<dbReference type="Proteomes" id="UP000075420">
    <property type="component" value="Unassembled WGS sequence"/>
</dbReference>
<feature type="compositionally biased region" description="Low complexity" evidence="1">
    <location>
        <begin position="39"/>
        <end position="56"/>
    </location>
</feature>
<evidence type="ECO:0000313" key="2">
    <source>
        <dbReference type="EMBL" id="KYF46677.1"/>
    </source>
</evidence>
<dbReference type="EMBL" id="JELY01003722">
    <property type="protein sequence ID" value="KYF46677.1"/>
    <property type="molecule type" value="Genomic_DNA"/>
</dbReference>
<organism evidence="2 3">
    <name type="scientific">Sorangium cellulosum</name>
    <name type="common">Polyangium cellulosum</name>
    <dbReference type="NCBI Taxonomy" id="56"/>
    <lineage>
        <taxon>Bacteria</taxon>
        <taxon>Pseudomonadati</taxon>
        <taxon>Myxococcota</taxon>
        <taxon>Polyangia</taxon>
        <taxon>Polyangiales</taxon>
        <taxon>Polyangiaceae</taxon>
        <taxon>Sorangium</taxon>
    </lineage>
</organism>
<evidence type="ECO:0000256" key="1">
    <source>
        <dbReference type="SAM" id="MobiDB-lite"/>
    </source>
</evidence>